<comment type="cofactor">
    <cofactor evidence="1">
        <name>a divalent metal cation</name>
        <dbReference type="ChEBI" id="CHEBI:60240"/>
    </cofactor>
</comment>
<dbReference type="NCBIfam" id="TIGR00255">
    <property type="entry name" value="YicC/YloC family endoribonuclease"/>
    <property type="match status" value="1"/>
</dbReference>
<dbReference type="AlphaFoldDB" id="A0A6C2YR97"/>
<evidence type="ECO:0000256" key="3">
    <source>
        <dbReference type="ARBA" id="ARBA00022759"/>
    </source>
</evidence>
<dbReference type="PANTHER" id="PTHR30636:SF3">
    <property type="entry name" value="UPF0701 PROTEIN YICC"/>
    <property type="match status" value="1"/>
</dbReference>
<evidence type="ECO:0000313" key="9">
    <source>
        <dbReference type="Proteomes" id="UP000464378"/>
    </source>
</evidence>
<dbReference type="Proteomes" id="UP000464378">
    <property type="component" value="Chromosome"/>
</dbReference>
<keyword evidence="2" id="KW-0540">Nuclease</keyword>
<dbReference type="RefSeq" id="WP_162659297.1">
    <property type="nucleotide sequence ID" value="NZ_LR593887.1"/>
</dbReference>
<evidence type="ECO:0000256" key="5">
    <source>
        <dbReference type="ARBA" id="ARBA00035648"/>
    </source>
</evidence>
<sequence length="298" mass="33892">MLLSMTGFGKAQSQGEFGSLTVELRAVNNRYLKVSVRGSDPYPAMESDIEKIVRKVVRRGTVQVHIRAERTGGKVEARRLDHELIRQYIRELTEICVEFGNPTWVPHLIAQVPQMPGVIGDAAPPEDTFDTEWPIAERTIETAVENLQEMRRQEGAAMAEELREHARVFTQCLEQIKLLVPQVATGYRQRLQERIREALQESAVPIEMPDLIREVAVYSERSDISEEVMRLGSHLQQFHQLITGDGESPGRKLEFVTQEMNRETNTIGSKAGDVAISQQVFEMKAILEKIREMLQNVE</sequence>
<dbReference type="FunCoup" id="A0A6C2YR97">
    <property type="interactions" value="205"/>
</dbReference>
<dbReference type="EMBL" id="LR593887">
    <property type="protein sequence ID" value="VTS05724.1"/>
    <property type="molecule type" value="Genomic_DNA"/>
</dbReference>
<keyword evidence="3" id="KW-0255">Endonuclease</keyword>
<dbReference type="GO" id="GO:0004521">
    <property type="term" value="F:RNA endonuclease activity"/>
    <property type="evidence" value="ECO:0007669"/>
    <property type="project" value="InterPro"/>
</dbReference>
<gene>
    <name evidence="8" type="ORF">GMBLW1_50130</name>
</gene>
<evidence type="ECO:0000256" key="2">
    <source>
        <dbReference type="ARBA" id="ARBA00022722"/>
    </source>
</evidence>
<dbReference type="Pfam" id="PF08340">
    <property type="entry name" value="YicC-like_C"/>
    <property type="match status" value="1"/>
</dbReference>
<dbReference type="InterPro" id="IPR013527">
    <property type="entry name" value="YicC-like_N"/>
</dbReference>
<dbReference type="InterPro" id="IPR005229">
    <property type="entry name" value="YicC/YloC-like"/>
</dbReference>
<dbReference type="KEGG" id="tim:GMBLW1_50130"/>
<feature type="domain" description="Endoribonuclease YicC-like N-terminal" evidence="6">
    <location>
        <begin position="3"/>
        <end position="159"/>
    </location>
</feature>
<dbReference type="Pfam" id="PF03755">
    <property type="entry name" value="YicC-like_N"/>
    <property type="match status" value="1"/>
</dbReference>
<protein>
    <recommendedName>
        <fullName evidence="10">YicC family protein</fullName>
    </recommendedName>
</protein>
<dbReference type="GO" id="GO:0016787">
    <property type="term" value="F:hydrolase activity"/>
    <property type="evidence" value="ECO:0007669"/>
    <property type="project" value="UniProtKB-KW"/>
</dbReference>
<keyword evidence="9" id="KW-1185">Reference proteome</keyword>
<dbReference type="InParanoid" id="A0A6C2YR97"/>
<dbReference type="PANTHER" id="PTHR30636">
    <property type="entry name" value="UPF0701 PROTEIN YICC"/>
    <property type="match status" value="1"/>
</dbReference>
<evidence type="ECO:0000313" key="8">
    <source>
        <dbReference type="EMBL" id="VIP04180.1"/>
    </source>
</evidence>
<dbReference type="EMBL" id="LR586016">
    <property type="protein sequence ID" value="VIP04180.1"/>
    <property type="molecule type" value="Genomic_DNA"/>
</dbReference>
<dbReference type="InterPro" id="IPR013551">
    <property type="entry name" value="YicC-like_C"/>
</dbReference>
<evidence type="ECO:0000259" key="7">
    <source>
        <dbReference type="Pfam" id="PF08340"/>
    </source>
</evidence>
<evidence type="ECO:0000256" key="1">
    <source>
        <dbReference type="ARBA" id="ARBA00001968"/>
    </source>
</evidence>
<name>A0A6C2YR97_9BACT</name>
<evidence type="ECO:0000259" key="6">
    <source>
        <dbReference type="Pfam" id="PF03755"/>
    </source>
</evidence>
<feature type="domain" description="Endoribonuclease YicC-like C-terminal" evidence="7">
    <location>
        <begin position="179"/>
        <end position="298"/>
    </location>
</feature>
<proteinExistence type="inferred from homology"/>
<reference evidence="8" key="1">
    <citation type="submission" date="2019-04" db="EMBL/GenBank/DDBJ databases">
        <authorList>
            <consortium name="Science for Life Laboratories"/>
        </authorList>
    </citation>
    <scope>NUCLEOTIDE SEQUENCE</scope>
    <source>
        <strain evidence="8">MBLW1</strain>
    </source>
</reference>
<comment type="similarity">
    <text evidence="5">Belongs to the YicC/YloC family.</text>
</comment>
<organism evidence="8">
    <name type="scientific">Tuwongella immobilis</name>
    <dbReference type="NCBI Taxonomy" id="692036"/>
    <lineage>
        <taxon>Bacteria</taxon>
        <taxon>Pseudomonadati</taxon>
        <taxon>Planctomycetota</taxon>
        <taxon>Planctomycetia</taxon>
        <taxon>Gemmatales</taxon>
        <taxon>Gemmataceae</taxon>
        <taxon>Tuwongella</taxon>
    </lineage>
</organism>
<accession>A0A6C2YR97</accession>
<evidence type="ECO:0008006" key="10">
    <source>
        <dbReference type="Google" id="ProtNLM"/>
    </source>
</evidence>
<evidence type="ECO:0000256" key="4">
    <source>
        <dbReference type="ARBA" id="ARBA00022801"/>
    </source>
</evidence>
<keyword evidence="4" id="KW-0378">Hydrolase</keyword>